<evidence type="ECO:0000256" key="8">
    <source>
        <dbReference type="PIRNR" id="PIRNR038148"/>
    </source>
</evidence>
<dbReference type="InterPro" id="IPR026480">
    <property type="entry name" value="RMT2_dom"/>
</dbReference>
<evidence type="ECO:0000256" key="1">
    <source>
        <dbReference type="ARBA" id="ARBA00002207"/>
    </source>
</evidence>
<dbReference type="EC" id="2.1.1.-" evidence="8"/>
<dbReference type="PROSITE" id="PS51559">
    <property type="entry name" value="SAM_RMT2"/>
    <property type="match status" value="1"/>
</dbReference>
<feature type="domain" description="RMT2" evidence="10">
    <location>
        <begin position="175"/>
        <end position="409"/>
    </location>
</feature>
<dbReference type="OrthoDB" id="19014at2759"/>
<dbReference type="Gene3D" id="1.25.40.20">
    <property type="entry name" value="Ankyrin repeat-containing domain"/>
    <property type="match status" value="1"/>
</dbReference>
<name>A0A3N4KIJ2_9PEZI</name>
<dbReference type="InParanoid" id="A0A3N4KIJ2"/>
<dbReference type="InterPro" id="IPR036770">
    <property type="entry name" value="Ankyrin_rpt-contain_sf"/>
</dbReference>
<sequence length="409" mass="45972">MATTIQTPLPTDPESTMLLLAATDHNIPVLESLLKTTSANVYEPETRQTALHVAVASCTPEDSADELKAAEETLKLLLLNGAIWNDLDVSGETPACIADRLGLKSLYGILVEAGVRAELILGRLGGYLQLSDGEESEEEEIGDEEEAPELVQEADTVGTPQTELTQPELEPEEEIKVDVNSKDYLASKLTYHDDKLLDEDNNGVMMEWERGIMERSVNVLVKEEGKRILNIGFGMGIIDGLFQEKKPSHHVIVEAHPDVLKKMKEDGWDQKEGVEILEGRWQDVIPDLVNRNITFHAIYFDTFAESYDELRLFFTEYVIGLLAPLSEGGKFSFFHGLGADRRVSYDVYTRIVEIDMLEAGLETRWDIVPLKKDDEEEDGMEEGGKVWDGVKRRYWILPEYKLPIAEFLA</sequence>
<dbReference type="GO" id="GO:0032259">
    <property type="term" value="P:methylation"/>
    <property type="evidence" value="ECO:0007669"/>
    <property type="project" value="UniProtKB-KW"/>
</dbReference>
<dbReference type="Gene3D" id="3.40.50.150">
    <property type="entry name" value="Vaccinia Virus protein VP39"/>
    <property type="match status" value="1"/>
</dbReference>
<keyword evidence="5 8" id="KW-0808">Transferase</keyword>
<proteinExistence type="inferred from homology"/>
<comment type="subunit">
    <text evidence="2 8">Monomer.</text>
</comment>
<gene>
    <name evidence="11" type="ORF">P167DRAFT_509255</name>
</gene>
<comment type="similarity">
    <text evidence="8">Belongs to the class I-like SAM-binding methyltransferase superfamily. RMT2 methyltransferase family.</text>
</comment>
<dbReference type="AlphaFoldDB" id="A0A3N4KIJ2"/>
<organism evidence="11 12">
    <name type="scientific">Morchella conica CCBAS932</name>
    <dbReference type="NCBI Taxonomy" id="1392247"/>
    <lineage>
        <taxon>Eukaryota</taxon>
        <taxon>Fungi</taxon>
        <taxon>Dikarya</taxon>
        <taxon>Ascomycota</taxon>
        <taxon>Pezizomycotina</taxon>
        <taxon>Pezizomycetes</taxon>
        <taxon>Pezizales</taxon>
        <taxon>Morchellaceae</taxon>
        <taxon>Morchella</taxon>
    </lineage>
</organism>
<dbReference type="SUPFAM" id="SSF48403">
    <property type="entry name" value="Ankyrin repeat"/>
    <property type="match status" value="1"/>
</dbReference>
<keyword evidence="12" id="KW-1185">Reference proteome</keyword>
<comment type="subcellular location">
    <subcellularLocation>
        <location evidence="8">Cytoplasm</location>
    </subcellularLocation>
    <subcellularLocation>
        <location evidence="8">Nucleus</location>
    </subcellularLocation>
</comment>
<keyword evidence="6" id="KW-0949">S-adenosyl-L-methionine</keyword>
<evidence type="ECO:0000256" key="3">
    <source>
        <dbReference type="ARBA" id="ARBA00022490"/>
    </source>
</evidence>
<evidence type="ECO:0000256" key="6">
    <source>
        <dbReference type="ARBA" id="ARBA00022691"/>
    </source>
</evidence>
<evidence type="ECO:0000256" key="5">
    <source>
        <dbReference type="ARBA" id="ARBA00022679"/>
    </source>
</evidence>
<feature type="compositionally biased region" description="Low complexity" evidence="9">
    <location>
        <begin position="159"/>
        <end position="168"/>
    </location>
</feature>
<accession>A0A3N4KIJ2</accession>
<dbReference type="InterPro" id="IPR029063">
    <property type="entry name" value="SAM-dependent_MTases_sf"/>
</dbReference>
<protein>
    <recommendedName>
        <fullName evidence="8">Arginine N-methyltransferase 2</fullName>
        <ecNumber evidence="8">2.1.1.-</ecNumber>
    </recommendedName>
</protein>
<dbReference type="PIRSF" id="PIRSF038148">
    <property type="entry name" value="Arginine_N-mtfrase-2"/>
    <property type="match status" value="1"/>
</dbReference>
<dbReference type="PANTHER" id="PTHR32379:SF1">
    <property type="entry name" value="GUANIDINOACETATE N-METHYLTRANSFERASE"/>
    <property type="match status" value="1"/>
</dbReference>
<feature type="compositionally biased region" description="Acidic residues" evidence="9">
    <location>
        <begin position="132"/>
        <end position="148"/>
    </location>
</feature>
<dbReference type="InterPro" id="IPR051038">
    <property type="entry name" value="RMT2/GAMT_Mtase"/>
</dbReference>
<reference evidence="11 12" key="1">
    <citation type="journal article" date="2018" name="Nat. Ecol. Evol.">
        <title>Pezizomycetes genomes reveal the molecular basis of ectomycorrhizal truffle lifestyle.</title>
        <authorList>
            <person name="Murat C."/>
            <person name="Payen T."/>
            <person name="Noel B."/>
            <person name="Kuo A."/>
            <person name="Morin E."/>
            <person name="Chen J."/>
            <person name="Kohler A."/>
            <person name="Krizsan K."/>
            <person name="Balestrini R."/>
            <person name="Da Silva C."/>
            <person name="Montanini B."/>
            <person name="Hainaut M."/>
            <person name="Levati E."/>
            <person name="Barry K.W."/>
            <person name="Belfiori B."/>
            <person name="Cichocki N."/>
            <person name="Clum A."/>
            <person name="Dockter R.B."/>
            <person name="Fauchery L."/>
            <person name="Guy J."/>
            <person name="Iotti M."/>
            <person name="Le Tacon F."/>
            <person name="Lindquist E.A."/>
            <person name="Lipzen A."/>
            <person name="Malagnac F."/>
            <person name="Mello A."/>
            <person name="Molinier V."/>
            <person name="Miyauchi S."/>
            <person name="Poulain J."/>
            <person name="Riccioni C."/>
            <person name="Rubini A."/>
            <person name="Sitrit Y."/>
            <person name="Splivallo R."/>
            <person name="Traeger S."/>
            <person name="Wang M."/>
            <person name="Zifcakova L."/>
            <person name="Wipf D."/>
            <person name="Zambonelli A."/>
            <person name="Paolocci F."/>
            <person name="Nowrousian M."/>
            <person name="Ottonello S."/>
            <person name="Baldrian P."/>
            <person name="Spatafora J.W."/>
            <person name="Henrissat B."/>
            <person name="Nagy L.G."/>
            <person name="Aury J.M."/>
            <person name="Wincker P."/>
            <person name="Grigoriev I.V."/>
            <person name="Bonfante P."/>
            <person name="Martin F.M."/>
        </authorList>
    </citation>
    <scope>NUCLEOTIDE SEQUENCE [LARGE SCALE GENOMIC DNA]</scope>
    <source>
        <strain evidence="11 12">CCBAS932</strain>
    </source>
</reference>
<dbReference type="Proteomes" id="UP000277580">
    <property type="component" value="Unassembled WGS sequence"/>
</dbReference>
<evidence type="ECO:0000256" key="7">
    <source>
        <dbReference type="ARBA" id="ARBA00023242"/>
    </source>
</evidence>
<evidence type="ECO:0000259" key="10">
    <source>
        <dbReference type="PROSITE" id="PS51559"/>
    </source>
</evidence>
<dbReference type="GO" id="GO:0005634">
    <property type="term" value="C:nucleus"/>
    <property type="evidence" value="ECO:0007669"/>
    <property type="project" value="UniProtKB-SubCell"/>
</dbReference>
<dbReference type="InterPro" id="IPR017408">
    <property type="entry name" value="Arginine_N-MeTrfase_2"/>
</dbReference>
<dbReference type="PANTHER" id="PTHR32379">
    <property type="entry name" value="GUANIDINOACETATE N-METHYLTRANSFERASE"/>
    <property type="match status" value="1"/>
</dbReference>
<comment type="function">
    <text evidence="1 8">S-adenosyl-L-methionine-dependent protein-arginine N-methyltransferase that methylates the delta-nitrogen atom of arginine residues to form N5-methylarginine (type IV) in target proteins. Monomethylates ribosomal protein L12.</text>
</comment>
<dbReference type="GO" id="GO:0019702">
    <property type="term" value="F:protein arginine N5-methyltransferase activity"/>
    <property type="evidence" value="ECO:0007669"/>
    <property type="project" value="TreeGrafter"/>
</dbReference>
<dbReference type="FunCoup" id="A0A3N4KIJ2">
    <property type="interactions" value="388"/>
</dbReference>
<dbReference type="SUPFAM" id="SSF53335">
    <property type="entry name" value="S-adenosyl-L-methionine-dependent methyltransferases"/>
    <property type="match status" value="1"/>
</dbReference>
<dbReference type="EMBL" id="ML119143">
    <property type="protein sequence ID" value="RPB10384.1"/>
    <property type="molecule type" value="Genomic_DNA"/>
</dbReference>
<evidence type="ECO:0000256" key="2">
    <source>
        <dbReference type="ARBA" id="ARBA00011245"/>
    </source>
</evidence>
<keyword evidence="4 8" id="KW-0489">Methyltransferase</keyword>
<evidence type="ECO:0000256" key="9">
    <source>
        <dbReference type="SAM" id="MobiDB-lite"/>
    </source>
</evidence>
<dbReference type="CDD" id="cd02440">
    <property type="entry name" value="AdoMet_MTases"/>
    <property type="match status" value="1"/>
</dbReference>
<dbReference type="GO" id="GO:0005737">
    <property type="term" value="C:cytoplasm"/>
    <property type="evidence" value="ECO:0007669"/>
    <property type="project" value="UniProtKB-SubCell"/>
</dbReference>
<dbReference type="STRING" id="1392247.A0A3N4KIJ2"/>
<keyword evidence="3 8" id="KW-0963">Cytoplasm</keyword>
<evidence type="ECO:0000256" key="4">
    <source>
        <dbReference type="ARBA" id="ARBA00022603"/>
    </source>
</evidence>
<evidence type="ECO:0000313" key="11">
    <source>
        <dbReference type="EMBL" id="RPB10384.1"/>
    </source>
</evidence>
<keyword evidence="7 8" id="KW-0539">Nucleus</keyword>
<feature type="region of interest" description="Disordered" evidence="9">
    <location>
        <begin position="131"/>
        <end position="173"/>
    </location>
</feature>
<dbReference type="FunFam" id="3.40.50.150:FF:000135">
    <property type="entry name" value="Arginine N-methyltransferase 2"/>
    <property type="match status" value="1"/>
</dbReference>
<evidence type="ECO:0000313" key="12">
    <source>
        <dbReference type="Proteomes" id="UP000277580"/>
    </source>
</evidence>